<accession>A0A552WVZ3</accession>
<keyword evidence="3" id="KW-1185">Reference proteome</keyword>
<evidence type="ECO:0000313" key="3">
    <source>
        <dbReference type="Proteomes" id="UP000318693"/>
    </source>
</evidence>
<feature type="transmembrane region" description="Helical" evidence="1">
    <location>
        <begin position="99"/>
        <end position="121"/>
    </location>
</feature>
<keyword evidence="1" id="KW-0812">Transmembrane</keyword>
<dbReference type="InterPro" id="IPR007165">
    <property type="entry name" value="Phage_holin_4_2"/>
</dbReference>
<name>A0A552WVZ3_9MICO</name>
<keyword evidence="1" id="KW-1133">Transmembrane helix</keyword>
<dbReference type="RefSeq" id="WP_143417027.1">
    <property type="nucleotide sequence ID" value="NZ_VJXR01000005.1"/>
</dbReference>
<sequence length="126" mass="13686">MRFVVRFLVNAAAIWLCTLVVPGIALPQTGSTGALVVNLAVVALVFTLVNMLVRPLVNLLSLPLYILTLGLFWVVVNALMLMLTGWISRFTDYGLEVDGFWTAVLGGLLIAVASWLLSMLVPGDKR</sequence>
<dbReference type="PANTHER" id="PTHR37309">
    <property type="entry name" value="SLR0284 PROTEIN"/>
    <property type="match status" value="1"/>
</dbReference>
<dbReference type="AlphaFoldDB" id="A0A552WVZ3"/>
<dbReference type="PANTHER" id="PTHR37309:SF1">
    <property type="entry name" value="SLR0284 PROTEIN"/>
    <property type="match status" value="1"/>
</dbReference>
<feature type="transmembrane region" description="Helical" evidence="1">
    <location>
        <begin position="32"/>
        <end position="53"/>
    </location>
</feature>
<protein>
    <submittedName>
        <fullName evidence="2">Phage holin family protein</fullName>
    </submittedName>
</protein>
<dbReference type="Proteomes" id="UP000318693">
    <property type="component" value="Unassembled WGS sequence"/>
</dbReference>
<feature type="transmembrane region" description="Helical" evidence="1">
    <location>
        <begin position="65"/>
        <end position="87"/>
    </location>
</feature>
<dbReference type="Pfam" id="PF04020">
    <property type="entry name" value="Phage_holin_4_2"/>
    <property type="match status" value="1"/>
</dbReference>
<gene>
    <name evidence="2" type="ORF">FJ693_02840</name>
</gene>
<evidence type="ECO:0000256" key="1">
    <source>
        <dbReference type="SAM" id="Phobius"/>
    </source>
</evidence>
<keyword evidence="1" id="KW-0472">Membrane</keyword>
<evidence type="ECO:0000313" key="2">
    <source>
        <dbReference type="EMBL" id="TRW46937.1"/>
    </source>
</evidence>
<dbReference type="EMBL" id="VJXR01000005">
    <property type="protein sequence ID" value="TRW46937.1"/>
    <property type="molecule type" value="Genomic_DNA"/>
</dbReference>
<organism evidence="2 3">
    <name type="scientific">Georgenia yuyongxinii</name>
    <dbReference type="NCBI Taxonomy" id="2589797"/>
    <lineage>
        <taxon>Bacteria</taxon>
        <taxon>Bacillati</taxon>
        <taxon>Actinomycetota</taxon>
        <taxon>Actinomycetes</taxon>
        <taxon>Micrococcales</taxon>
        <taxon>Bogoriellaceae</taxon>
        <taxon>Georgenia</taxon>
    </lineage>
</organism>
<proteinExistence type="predicted"/>
<feature type="transmembrane region" description="Helical" evidence="1">
    <location>
        <begin position="7"/>
        <end position="26"/>
    </location>
</feature>
<comment type="caution">
    <text evidence="2">The sequence shown here is derived from an EMBL/GenBank/DDBJ whole genome shotgun (WGS) entry which is preliminary data.</text>
</comment>
<reference evidence="2 3" key="1">
    <citation type="submission" date="2019-07" db="EMBL/GenBank/DDBJ databases">
        <title>Georgenia wutianyii sp. nov. and Georgenia *** sp. nov. isolated from plateau pika (Ochotona curzoniae) in the Qinghai-Tibet plateau of China.</title>
        <authorList>
            <person name="Tian Z."/>
        </authorList>
    </citation>
    <scope>NUCLEOTIDE SEQUENCE [LARGE SCALE GENOMIC DNA]</scope>
    <source>
        <strain evidence="2 3">Z446</strain>
    </source>
</reference>